<dbReference type="Pfam" id="PF01925">
    <property type="entry name" value="TauE"/>
    <property type="match status" value="1"/>
</dbReference>
<evidence type="ECO:0000256" key="2">
    <source>
        <dbReference type="ARBA" id="ARBA00009142"/>
    </source>
</evidence>
<dbReference type="RefSeq" id="WP_127081524.1">
    <property type="nucleotide sequence ID" value="NZ_RSCL01000006.1"/>
</dbReference>
<reference evidence="9" key="2">
    <citation type="journal article" date="2019" name="Genome Biol. Evol.">
        <title>Day and night: Metabolic profiles and evolutionary relationships of six axenic non-marine cyanobacteria.</title>
        <authorList>
            <person name="Will S.E."/>
            <person name="Henke P."/>
            <person name="Boedeker C."/>
            <person name="Huang S."/>
            <person name="Brinkmann H."/>
            <person name="Rohde M."/>
            <person name="Jarek M."/>
            <person name="Friedl T."/>
            <person name="Seufert S."/>
            <person name="Schumacher M."/>
            <person name="Overmann J."/>
            <person name="Neumann-Schaal M."/>
            <person name="Petersen J."/>
        </authorList>
    </citation>
    <scope>NUCLEOTIDE SEQUENCE [LARGE SCALE GENOMIC DNA]</scope>
    <source>
        <strain evidence="9">PCC 7102</strain>
    </source>
</reference>
<dbReference type="PANTHER" id="PTHR30269">
    <property type="entry name" value="TRANSMEMBRANE PROTEIN YFCA"/>
    <property type="match status" value="1"/>
</dbReference>
<reference evidence="9" key="1">
    <citation type="submission" date="2018-12" db="EMBL/GenBank/DDBJ databases">
        <authorList>
            <person name="Will S."/>
            <person name="Neumann-Schaal M."/>
            <person name="Henke P."/>
        </authorList>
    </citation>
    <scope>NUCLEOTIDE SEQUENCE</scope>
    <source>
        <strain evidence="9">PCC 7102</strain>
    </source>
</reference>
<feature type="transmembrane region" description="Helical" evidence="8">
    <location>
        <begin position="44"/>
        <end position="61"/>
    </location>
</feature>
<feature type="transmembrane region" description="Helical" evidence="8">
    <location>
        <begin position="225"/>
        <end position="245"/>
    </location>
</feature>
<dbReference type="GO" id="GO:0005886">
    <property type="term" value="C:plasma membrane"/>
    <property type="evidence" value="ECO:0007669"/>
    <property type="project" value="UniProtKB-SubCell"/>
</dbReference>
<comment type="subcellular location">
    <subcellularLocation>
        <location evidence="1 8">Cell membrane</location>
        <topology evidence="1 8">Multi-pass membrane protein</topology>
    </subcellularLocation>
</comment>
<sequence>MLSNLFLFIVAVIAGAMNGVAGGGGLIAFPALMFVGIPPIPANATNTAAMWVGTAASTFAYRQDMSIRRWEFFTLTVASVLGGTIGSYILLNTPSKSFAGLIPYLMLTATLLFAFGKRINSWLQNRFKLPMWLVIIFQFLIAIYGGFFGGGGGIVILAILEMMGVKSIHTMNAVKSWLATTLNACALLYFMKAGIIVWSSAILMAVGALIGGYSSAFFARKVSSVWVRNFITCIGVSITSYFFLFPAK</sequence>
<keyword evidence="6 8" id="KW-1133">Transmembrane helix</keyword>
<name>A0A433VL07_9CYAN</name>
<gene>
    <name evidence="9" type="ORF">DSM106972_030180</name>
</gene>
<dbReference type="InterPro" id="IPR052017">
    <property type="entry name" value="TSUP"/>
</dbReference>
<protein>
    <recommendedName>
        <fullName evidence="8">Probable membrane transporter protein</fullName>
    </recommendedName>
</protein>
<feature type="transmembrane region" description="Helical" evidence="8">
    <location>
        <begin position="129"/>
        <end position="160"/>
    </location>
</feature>
<evidence type="ECO:0000256" key="5">
    <source>
        <dbReference type="ARBA" id="ARBA00022692"/>
    </source>
</evidence>
<evidence type="ECO:0000313" key="9">
    <source>
        <dbReference type="EMBL" id="RUT06761.1"/>
    </source>
</evidence>
<dbReference type="EMBL" id="RSCL01000006">
    <property type="protein sequence ID" value="RUT06761.1"/>
    <property type="molecule type" value="Genomic_DNA"/>
</dbReference>
<dbReference type="AlphaFoldDB" id="A0A433VL07"/>
<dbReference type="OrthoDB" id="9807082at2"/>
<keyword evidence="5 8" id="KW-0812">Transmembrane</keyword>
<comment type="similarity">
    <text evidence="2 8">Belongs to the 4-toluene sulfonate uptake permease (TSUP) (TC 2.A.102) family.</text>
</comment>
<evidence type="ECO:0000256" key="6">
    <source>
        <dbReference type="ARBA" id="ARBA00022989"/>
    </source>
</evidence>
<keyword evidence="10" id="KW-1185">Reference proteome</keyword>
<accession>A0A433VL07</accession>
<feature type="transmembrane region" description="Helical" evidence="8">
    <location>
        <begin position="73"/>
        <end position="91"/>
    </location>
</feature>
<dbReference type="Proteomes" id="UP000271624">
    <property type="component" value="Unassembled WGS sequence"/>
</dbReference>
<dbReference type="PANTHER" id="PTHR30269:SF0">
    <property type="entry name" value="MEMBRANE TRANSPORTER PROTEIN YFCA-RELATED"/>
    <property type="match status" value="1"/>
</dbReference>
<dbReference type="InterPro" id="IPR002781">
    <property type="entry name" value="TM_pro_TauE-like"/>
</dbReference>
<evidence type="ECO:0000256" key="4">
    <source>
        <dbReference type="ARBA" id="ARBA00022475"/>
    </source>
</evidence>
<proteinExistence type="inferred from homology"/>
<evidence type="ECO:0000256" key="3">
    <source>
        <dbReference type="ARBA" id="ARBA00022448"/>
    </source>
</evidence>
<feature type="transmembrane region" description="Helical" evidence="8">
    <location>
        <begin position="97"/>
        <end position="117"/>
    </location>
</feature>
<keyword evidence="4 8" id="KW-1003">Cell membrane</keyword>
<keyword evidence="7 8" id="KW-0472">Membrane</keyword>
<comment type="caution">
    <text evidence="9">The sequence shown here is derived from an EMBL/GenBank/DDBJ whole genome shotgun (WGS) entry which is preliminary data.</text>
</comment>
<feature type="transmembrane region" description="Helical" evidence="8">
    <location>
        <begin position="197"/>
        <end position="219"/>
    </location>
</feature>
<evidence type="ECO:0000256" key="8">
    <source>
        <dbReference type="RuleBase" id="RU363041"/>
    </source>
</evidence>
<evidence type="ECO:0000256" key="7">
    <source>
        <dbReference type="ARBA" id="ARBA00023136"/>
    </source>
</evidence>
<organism evidence="9 10">
    <name type="scientific">Dulcicalothrix desertica PCC 7102</name>
    <dbReference type="NCBI Taxonomy" id="232991"/>
    <lineage>
        <taxon>Bacteria</taxon>
        <taxon>Bacillati</taxon>
        <taxon>Cyanobacteriota</taxon>
        <taxon>Cyanophyceae</taxon>
        <taxon>Nostocales</taxon>
        <taxon>Calotrichaceae</taxon>
        <taxon>Dulcicalothrix</taxon>
    </lineage>
</organism>
<evidence type="ECO:0000256" key="1">
    <source>
        <dbReference type="ARBA" id="ARBA00004651"/>
    </source>
</evidence>
<keyword evidence="3" id="KW-0813">Transport</keyword>
<evidence type="ECO:0000313" key="10">
    <source>
        <dbReference type="Proteomes" id="UP000271624"/>
    </source>
</evidence>